<evidence type="ECO:0000256" key="3">
    <source>
        <dbReference type="ARBA" id="ARBA00023125"/>
    </source>
</evidence>
<name>A0ABQ5G6H7_9ASTR</name>
<feature type="domain" description="AP2/ERF" evidence="7">
    <location>
        <begin position="336"/>
        <end position="399"/>
    </location>
</feature>
<accession>A0ABQ5G6H7</accession>
<feature type="compositionally biased region" description="Low complexity" evidence="6">
    <location>
        <begin position="314"/>
        <end position="325"/>
    </location>
</feature>
<keyword evidence="2" id="KW-0805">Transcription regulation</keyword>
<evidence type="ECO:0000256" key="6">
    <source>
        <dbReference type="SAM" id="MobiDB-lite"/>
    </source>
</evidence>
<feature type="region of interest" description="Disordered" evidence="6">
    <location>
        <begin position="311"/>
        <end position="338"/>
    </location>
</feature>
<dbReference type="Gene3D" id="3.30.730.10">
    <property type="entry name" value="AP2/ERF domain"/>
    <property type="match status" value="2"/>
</dbReference>
<sequence>MAATSFSRPISGVTPTVGTFSHGRTSGETVSWPWFSVSPLSVIRRGESSLEKSKGDFYTVDGVPEELDSPVASSMAITQVAVAINRGTSCAARGQVPVLTLVGFGALIRRAQLDDRHVSHLAFDGSDRMVGETVMGPPILSSSFLGVAPNREIRSHDKVNGVYFLVQGPSTNSLGTRTRSSIISTAILRQQEIEQSQFKELTDLLIPIVLNPCPDRWFWSLEGSGEFSVASIRRFIDDQRLLTVDSKTLWIKSVPIKVNILAWKIKLEALPARFNISRREENSLRRSINMVENEALEPRRVKRRRRDLTLDCKSQQLQPSQPSDQATPTTVKRSSKFRGVSKHRWTGRYEAHLWDKLSWNVTQKKKGKQGAYDEEESAARAYDLAALKYWGSSTFTNFPVTDYEKEIEIMQTVTKEEYLASLRRKSSGFSRGVSKYRGVARHHHNGRWEARIGRVFGNKYLYLGTYSTQEEAARAYDIAAIEYRGVNAVTNFDLSTYIRWLKPEPQTPAACEEPQTQRVLPVMPFNNFGMVDEPVQPFLNYNNSIMVETSLPQKQEVSETNFPFSPTTKSSPTALGLLFQSSIFRDLVQKNLNYTDEEDDAEDKKCQPQMVNGEEYNGVFNEIGYNFPFMVSPSYNL</sequence>
<keyword evidence="9" id="KW-1185">Reference proteome</keyword>
<dbReference type="Proteomes" id="UP001151760">
    <property type="component" value="Unassembled WGS sequence"/>
</dbReference>
<organism evidence="8 9">
    <name type="scientific">Tanacetum coccineum</name>
    <dbReference type="NCBI Taxonomy" id="301880"/>
    <lineage>
        <taxon>Eukaryota</taxon>
        <taxon>Viridiplantae</taxon>
        <taxon>Streptophyta</taxon>
        <taxon>Embryophyta</taxon>
        <taxon>Tracheophyta</taxon>
        <taxon>Spermatophyta</taxon>
        <taxon>Magnoliopsida</taxon>
        <taxon>eudicotyledons</taxon>
        <taxon>Gunneridae</taxon>
        <taxon>Pentapetalae</taxon>
        <taxon>asterids</taxon>
        <taxon>campanulids</taxon>
        <taxon>Asterales</taxon>
        <taxon>Asteraceae</taxon>
        <taxon>Asteroideae</taxon>
        <taxon>Anthemideae</taxon>
        <taxon>Anthemidinae</taxon>
        <taxon>Tanacetum</taxon>
    </lineage>
</organism>
<comment type="subcellular location">
    <subcellularLocation>
        <location evidence="1">Nucleus</location>
    </subcellularLocation>
</comment>
<dbReference type="PROSITE" id="PS51032">
    <property type="entry name" value="AP2_ERF"/>
    <property type="match status" value="2"/>
</dbReference>
<keyword evidence="3" id="KW-0238">DNA-binding</keyword>
<dbReference type="CDD" id="cd00018">
    <property type="entry name" value="AP2"/>
    <property type="match status" value="2"/>
</dbReference>
<dbReference type="InterPro" id="IPR036955">
    <property type="entry name" value="AP2/ERF_dom_sf"/>
</dbReference>
<evidence type="ECO:0000313" key="9">
    <source>
        <dbReference type="Proteomes" id="UP001151760"/>
    </source>
</evidence>
<reference evidence="8" key="1">
    <citation type="journal article" date="2022" name="Int. J. Mol. Sci.">
        <title>Draft Genome of Tanacetum Coccineum: Genomic Comparison of Closely Related Tanacetum-Family Plants.</title>
        <authorList>
            <person name="Yamashiro T."/>
            <person name="Shiraishi A."/>
            <person name="Nakayama K."/>
            <person name="Satake H."/>
        </authorList>
    </citation>
    <scope>NUCLEOTIDE SEQUENCE</scope>
</reference>
<keyword evidence="4" id="KW-0804">Transcription</keyword>
<dbReference type="SMART" id="SM00380">
    <property type="entry name" value="AP2"/>
    <property type="match status" value="2"/>
</dbReference>
<dbReference type="PANTHER" id="PTHR32467:SF81">
    <property type="entry name" value="OS06G0145700 PROTEIN"/>
    <property type="match status" value="1"/>
</dbReference>
<comment type="caution">
    <text evidence="8">The sequence shown here is derived from an EMBL/GenBank/DDBJ whole genome shotgun (WGS) entry which is preliminary data.</text>
</comment>
<dbReference type="PRINTS" id="PR00367">
    <property type="entry name" value="ETHRSPELEMNT"/>
</dbReference>
<proteinExistence type="predicted"/>
<evidence type="ECO:0000256" key="2">
    <source>
        <dbReference type="ARBA" id="ARBA00023015"/>
    </source>
</evidence>
<protein>
    <submittedName>
        <fullName evidence="8">AP2-like ethylene-responsive transcription factor</fullName>
    </submittedName>
</protein>
<evidence type="ECO:0000259" key="7">
    <source>
        <dbReference type="PROSITE" id="PS51032"/>
    </source>
</evidence>
<dbReference type="InterPro" id="IPR001471">
    <property type="entry name" value="AP2/ERF_dom"/>
</dbReference>
<feature type="domain" description="AP2/ERF" evidence="7">
    <location>
        <begin position="435"/>
        <end position="493"/>
    </location>
</feature>
<gene>
    <name evidence="8" type="ORF">Tco_1029910</name>
</gene>
<evidence type="ECO:0000256" key="4">
    <source>
        <dbReference type="ARBA" id="ARBA00023163"/>
    </source>
</evidence>
<reference evidence="8" key="2">
    <citation type="submission" date="2022-01" db="EMBL/GenBank/DDBJ databases">
        <authorList>
            <person name="Yamashiro T."/>
            <person name="Shiraishi A."/>
            <person name="Satake H."/>
            <person name="Nakayama K."/>
        </authorList>
    </citation>
    <scope>NUCLEOTIDE SEQUENCE</scope>
</reference>
<keyword evidence="5" id="KW-0539">Nucleus</keyword>
<dbReference type="SUPFAM" id="SSF54171">
    <property type="entry name" value="DNA-binding domain"/>
    <property type="match status" value="2"/>
</dbReference>
<evidence type="ECO:0000256" key="1">
    <source>
        <dbReference type="ARBA" id="ARBA00004123"/>
    </source>
</evidence>
<dbReference type="InterPro" id="IPR016177">
    <property type="entry name" value="DNA-bd_dom_sf"/>
</dbReference>
<dbReference type="EMBL" id="BQNB010018094">
    <property type="protein sequence ID" value="GJT70624.1"/>
    <property type="molecule type" value="Genomic_DNA"/>
</dbReference>
<dbReference type="Pfam" id="PF00847">
    <property type="entry name" value="AP2"/>
    <property type="match status" value="1"/>
</dbReference>
<evidence type="ECO:0000313" key="8">
    <source>
        <dbReference type="EMBL" id="GJT70624.1"/>
    </source>
</evidence>
<evidence type="ECO:0000256" key="5">
    <source>
        <dbReference type="ARBA" id="ARBA00023242"/>
    </source>
</evidence>
<dbReference type="PANTHER" id="PTHR32467">
    <property type="entry name" value="AP2-LIKE ETHYLENE-RESPONSIVE TRANSCRIPTION FACTOR"/>
    <property type="match status" value="1"/>
</dbReference>